<dbReference type="PANTHER" id="PTHR33463">
    <property type="entry name" value="NB-ARC DOMAIN-CONTAINING PROTEIN-RELATED"/>
    <property type="match status" value="1"/>
</dbReference>
<evidence type="ECO:0000313" key="5">
    <source>
        <dbReference type="Proteomes" id="UP001177003"/>
    </source>
</evidence>
<dbReference type="AlphaFoldDB" id="A0AA35VLJ7"/>
<accession>A0AA35VLJ7</accession>
<proteinExistence type="predicted"/>
<dbReference type="Pfam" id="PF13855">
    <property type="entry name" value="LRR_8"/>
    <property type="match status" value="1"/>
</dbReference>
<dbReference type="InterPro" id="IPR050905">
    <property type="entry name" value="Plant_NBS-LRR"/>
</dbReference>
<dbReference type="SUPFAM" id="SSF52058">
    <property type="entry name" value="L domain-like"/>
    <property type="match status" value="1"/>
</dbReference>
<dbReference type="GO" id="GO:0005524">
    <property type="term" value="F:ATP binding"/>
    <property type="evidence" value="ECO:0007669"/>
    <property type="project" value="UniProtKB-KW"/>
</dbReference>
<dbReference type="PANTHER" id="PTHR33463:SF198">
    <property type="entry name" value="RPP4C3"/>
    <property type="match status" value="1"/>
</dbReference>
<evidence type="ECO:0000313" key="4">
    <source>
        <dbReference type="EMBL" id="CAI9271029.1"/>
    </source>
</evidence>
<reference evidence="4" key="1">
    <citation type="submission" date="2023-04" db="EMBL/GenBank/DDBJ databases">
        <authorList>
            <person name="Vijverberg K."/>
            <person name="Xiong W."/>
            <person name="Schranz E."/>
        </authorList>
    </citation>
    <scope>NUCLEOTIDE SEQUENCE</scope>
</reference>
<organism evidence="4 5">
    <name type="scientific">Lactuca saligna</name>
    <name type="common">Willowleaf lettuce</name>
    <dbReference type="NCBI Taxonomy" id="75948"/>
    <lineage>
        <taxon>Eukaryota</taxon>
        <taxon>Viridiplantae</taxon>
        <taxon>Streptophyta</taxon>
        <taxon>Embryophyta</taxon>
        <taxon>Tracheophyta</taxon>
        <taxon>Spermatophyta</taxon>
        <taxon>Magnoliopsida</taxon>
        <taxon>eudicotyledons</taxon>
        <taxon>Gunneridae</taxon>
        <taxon>Pentapetalae</taxon>
        <taxon>asterids</taxon>
        <taxon>campanulids</taxon>
        <taxon>Asterales</taxon>
        <taxon>Asteraceae</taxon>
        <taxon>Cichorioideae</taxon>
        <taxon>Cichorieae</taxon>
        <taxon>Lactucinae</taxon>
        <taxon>Lactuca</taxon>
    </lineage>
</organism>
<evidence type="ECO:0000259" key="3">
    <source>
        <dbReference type="Pfam" id="PF23247"/>
    </source>
</evidence>
<feature type="domain" description="Disease resistance protein At4g27190-like leucine-rich repeats" evidence="3">
    <location>
        <begin position="431"/>
        <end position="556"/>
    </location>
</feature>
<dbReference type="Gene3D" id="3.80.10.10">
    <property type="entry name" value="Ribonuclease Inhibitor"/>
    <property type="match status" value="3"/>
</dbReference>
<evidence type="ECO:0000256" key="1">
    <source>
        <dbReference type="ARBA" id="ARBA00022614"/>
    </source>
</evidence>
<evidence type="ECO:0000256" key="2">
    <source>
        <dbReference type="ARBA" id="ARBA00022821"/>
    </source>
</evidence>
<dbReference type="InterPro" id="IPR027417">
    <property type="entry name" value="P-loop_NTPase"/>
</dbReference>
<dbReference type="PRINTS" id="PR00364">
    <property type="entry name" value="DISEASERSIST"/>
</dbReference>
<keyword evidence="2" id="KW-0611">Plant defense</keyword>
<dbReference type="Gene3D" id="1.10.8.430">
    <property type="entry name" value="Helical domain of apoptotic protease-activating factors"/>
    <property type="match status" value="1"/>
</dbReference>
<keyword evidence="5" id="KW-1185">Reference proteome</keyword>
<dbReference type="Proteomes" id="UP001177003">
    <property type="component" value="Chromosome 2"/>
</dbReference>
<dbReference type="EMBL" id="OX465078">
    <property type="protein sequence ID" value="CAI9271029.1"/>
    <property type="molecule type" value="Genomic_DNA"/>
</dbReference>
<sequence length="668" mass="75112">MNVQRNICVNTLTEDESWILFKRVVGEKIETDTSLKKIAKAVVQECGGLPLIIQAVGRALRSKSSPIWEATLDRLQKHAPLDIAPEIRKAFTHLKLSYEYLESEEAKSCFLLSSLYREDGSIRVTDLVSYGVGLGIFNNLDSIQDARNRVQIAVDTLKSSFLLLPTEYKDLVEMHDVVRDVALLIASKGKDNFLVNSGKRLREWKPTKNTSESYTKISLMYNKISELPDQDLQFPLLDTFIIRDNEISFVSDEFFRGMKEVKVLDLSYNNLCFLPQSMKLLKKLRMLDLTANNGINEISLLGELKDLEILMLGFTGIEQIPEEIGQLTSLRMLNLEWCDSLSCITPGVISRLTCLEELYILHCGGDIAELSLVELSTAELETLSGFYIQIGDRSDYVFSIHKSHIRRVLYIARVGNVFTDSVKKLIQVSESIVLESIEDMDSILPDMYEENFNDLKSITLRGCQNVSCLVKTMDQDAMQIFGERESKEKFFAQMEEIILVDLQCLELLWDCPHQYISFGNLQIIKIKGCPSLVSLIPVDVAQGLVNLIEIEIQDCDNLVVVISGSDEHKNDGEIEQIEGTGIDAQIVFSCLTSISLSGLSGLESFYSGHSTIKYPSLKFIKVEGCVSMTKWGHGVHVIPNIKFHDQGRDCSINDMIANEASGEIEFGS</sequence>
<dbReference type="InterPro" id="IPR001611">
    <property type="entry name" value="Leu-rich_rpt"/>
</dbReference>
<dbReference type="PROSITE" id="PS51450">
    <property type="entry name" value="LRR"/>
    <property type="match status" value="1"/>
</dbReference>
<gene>
    <name evidence="4" type="ORF">LSALG_LOCUS11313</name>
</gene>
<dbReference type="InterPro" id="IPR032675">
    <property type="entry name" value="LRR_dom_sf"/>
</dbReference>
<dbReference type="SUPFAM" id="SSF52540">
    <property type="entry name" value="P-loop containing nucleoside triphosphate hydrolases"/>
    <property type="match status" value="1"/>
</dbReference>
<dbReference type="Pfam" id="PF23247">
    <property type="entry name" value="LRR_RPS2"/>
    <property type="match status" value="1"/>
</dbReference>
<dbReference type="InterPro" id="IPR042197">
    <property type="entry name" value="Apaf_helical"/>
</dbReference>
<keyword evidence="1" id="KW-0433">Leucine-rich repeat</keyword>
<dbReference type="GO" id="GO:0006952">
    <property type="term" value="P:defense response"/>
    <property type="evidence" value="ECO:0007669"/>
    <property type="project" value="UniProtKB-KW"/>
</dbReference>
<protein>
    <recommendedName>
        <fullName evidence="3">Disease resistance protein At4g27190-like leucine-rich repeats domain-containing protein</fullName>
    </recommendedName>
</protein>
<dbReference type="GO" id="GO:0043531">
    <property type="term" value="F:ADP binding"/>
    <property type="evidence" value="ECO:0007669"/>
    <property type="project" value="InterPro"/>
</dbReference>
<name>A0AA35VLJ7_LACSI</name>
<dbReference type="InterPro" id="IPR057135">
    <property type="entry name" value="At4g27190-like_LRR"/>
</dbReference>